<dbReference type="EMBL" id="GBRH01268489">
    <property type="protein sequence ID" value="JAD29406.1"/>
    <property type="molecule type" value="Transcribed_RNA"/>
</dbReference>
<reference evidence="1" key="2">
    <citation type="journal article" date="2015" name="Data Brief">
        <title>Shoot transcriptome of the giant reed, Arundo donax.</title>
        <authorList>
            <person name="Barrero R.A."/>
            <person name="Guerrero F.D."/>
            <person name="Moolhuijzen P."/>
            <person name="Goolsby J.A."/>
            <person name="Tidwell J."/>
            <person name="Bellgard S.E."/>
            <person name="Bellgard M.I."/>
        </authorList>
    </citation>
    <scope>NUCLEOTIDE SEQUENCE</scope>
    <source>
        <tissue evidence="1">Shoot tissue taken approximately 20 cm above the soil surface</tissue>
    </source>
</reference>
<protein>
    <submittedName>
        <fullName evidence="1">Uncharacterized protein</fullName>
    </submittedName>
</protein>
<organism evidence="1">
    <name type="scientific">Arundo donax</name>
    <name type="common">Giant reed</name>
    <name type="synonym">Donax arundinaceus</name>
    <dbReference type="NCBI Taxonomy" id="35708"/>
    <lineage>
        <taxon>Eukaryota</taxon>
        <taxon>Viridiplantae</taxon>
        <taxon>Streptophyta</taxon>
        <taxon>Embryophyta</taxon>
        <taxon>Tracheophyta</taxon>
        <taxon>Spermatophyta</taxon>
        <taxon>Magnoliopsida</taxon>
        <taxon>Liliopsida</taxon>
        <taxon>Poales</taxon>
        <taxon>Poaceae</taxon>
        <taxon>PACMAD clade</taxon>
        <taxon>Arundinoideae</taxon>
        <taxon>Arundineae</taxon>
        <taxon>Arundo</taxon>
    </lineage>
</organism>
<proteinExistence type="predicted"/>
<sequence length="24" mass="2968">MINFMYTFIFSFTSSRSEFIHQAY</sequence>
<reference evidence="1" key="1">
    <citation type="submission" date="2014-09" db="EMBL/GenBank/DDBJ databases">
        <authorList>
            <person name="Magalhaes I.L.F."/>
            <person name="Oliveira U."/>
            <person name="Santos F.R."/>
            <person name="Vidigal T.H.D.A."/>
            <person name="Brescovit A.D."/>
            <person name="Santos A.J."/>
        </authorList>
    </citation>
    <scope>NUCLEOTIDE SEQUENCE</scope>
    <source>
        <tissue evidence="1">Shoot tissue taken approximately 20 cm above the soil surface</tissue>
    </source>
</reference>
<accession>A0A0A8YSF2</accession>
<dbReference type="AlphaFoldDB" id="A0A0A8YSF2"/>
<evidence type="ECO:0000313" key="1">
    <source>
        <dbReference type="EMBL" id="JAD29406.1"/>
    </source>
</evidence>
<name>A0A0A8YSF2_ARUDO</name>